<feature type="region of interest" description="Disordered" evidence="4">
    <location>
        <begin position="1"/>
        <end position="24"/>
    </location>
</feature>
<dbReference type="InterPro" id="IPR000524">
    <property type="entry name" value="Tscrpt_reg_HTH_GntR"/>
</dbReference>
<proteinExistence type="predicted"/>
<dbReference type="AlphaFoldDB" id="A0A5E4S5S3"/>
<keyword evidence="2" id="KW-0238">DNA-binding</keyword>
<organism evidence="6 7">
    <name type="scientific">Pandoraea fibrosis</name>
    <dbReference type="NCBI Taxonomy" id="1891094"/>
    <lineage>
        <taxon>Bacteria</taxon>
        <taxon>Pseudomonadati</taxon>
        <taxon>Pseudomonadota</taxon>
        <taxon>Betaproteobacteria</taxon>
        <taxon>Burkholderiales</taxon>
        <taxon>Burkholderiaceae</taxon>
        <taxon>Pandoraea</taxon>
    </lineage>
</organism>
<name>A0A5E4S5S3_9BURK</name>
<reference evidence="6 7" key="1">
    <citation type="submission" date="2019-08" db="EMBL/GenBank/DDBJ databases">
        <authorList>
            <person name="Peeters C."/>
        </authorList>
    </citation>
    <scope>NUCLEOTIDE SEQUENCE [LARGE SCALE GENOMIC DNA]</scope>
    <source>
        <strain evidence="6 7">LMG 31113</strain>
    </source>
</reference>
<dbReference type="SMART" id="SM00895">
    <property type="entry name" value="FCD"/>
    <property type="match status" value="1"/>
</dbReference>
<dbReference type="Pfam" id="PF00392">
    <property type="entry name" value="GntR"/>
    <property type="match status" value="1"/>
</dbReference>
<dbReference type="InterPro" id="IPR011711">
    <property type="entry name" value="GntR_C"/>
</dbReference>
<evidence type="ECO:0000313" key="6">
    <source>
        <dbReference type="EMBL" id="VVD71136.1"/>
    </source>
</evidence>
<dbReference type="Gene3D" id="1.20.120.530">
    <property type="entry name" value="GntR ligand-binding domain-like"/>
    <property type="match status" value="1"/>
</dbReference>
<keyword evidence="3" id="KW-0804">Transcription</keyword>
<dbReference type="PANTHER" id="PTHR43537">
    <property type="entry name" value="TRANSCRIPTIONAL REGULATOR, GNTR FAMILY"/>
    <property type="match status" value="1"/>
</dbReference>
<dbReference type="Gene3D" id="1.10.10.10">
    <property type="entry name" value="Winged helix-like DNA-binding domain superfamily/Winged helix DNA-binding domain"/>
    <property type="match status" value="1"/>
</dbReference>
<sequence>MDGRMKTAASDVVEPAAAHTPELGPASSAGSLAAQIYARLKADIFDFRLLPGDRFSESDVATRMQVSRTPVRQALFWLQREGYVEVHFKSGWQVRGFDFKYFEDLYEIRIMMESAAIARLAKGATFRALMPLREIWCVAPAQYEPEPAKLASLDEAFHAGLITATGNLEMARMHFDVTERIRIIRRLDFTKAPRVLATYEEHAAILDAIQSRDLGLAQSRIEAHIQQSQSEVKQITLHMLHSARERFDSLARREPVSDDSPAPSK</sequence>
<dbReference type="PROSITE" id="PS50949">
    <property type="entry name" value="HTH_GNTR"/>
    <property type="match status" value="1"/>
</dbReference>
<evidence type="ECO:0000256" key="3">
    <source>
        <dbReference type="ARBA" id="ARBA00023163"/>
    </source>
</evidence>
<dbReference type="InterPro" id="IPR036390">
    <property type="entry name" value="WH_DNA-bd_sf"/>
</dbReference>
<evidence type="ECO:0000256" key="2">
    <source>
        <dbReference type="ARBA" id="ARBA00023125"/>
    </source>
</evidence>
<dbReference type="GO" id="GO:0003677">
    <property type="term" value="F:DNA binding"/>
    <property type="evidence" value="ECO:0007669"/>
    <property type="project" value="UniProtKB-KW"/>
</dbReference>
<dbReference type="Proteomes" id="UP000382577">
    <property type="component" value="Unassembled WGS sequence"/>
</dbReference>
<dbReference type="SMART" id="SM00345">
    <property type="entry name" value="HTH_GNTR"/>
    <property type="match status" value="1"/>
</dbReference>
<dbReference type="InterPro" id="IPR036388">
    <property type="entry name" value="WH-like_DNA-bd_sf"/>
</dbReference>
<feature type="domain" description="HTH gntR-type" evidence="5">
    <location>
        <begin position="30"/>
        <end position="97"/>
    </location>
</feature>
<dbReference type="InterPro" id="IPR008920">
    <property type="entry name" value="TF_FadR/GntR_C"/>
</dbReference>
<evidence type="ECO:0000259" key="5">
    <source>
        <dbReference type="PROSITE" id="PS50949"/>
    </source>
</evidence>
<dbReference type="Pfam" id="PF07729">
    <property type="entry name" value="FCD"/>
    <property type="match status" value="1"/>
</dbReference>
<dbReference type="EMBL" id="CABPRW010000001">
    <property type="protein sequence ID" value="VVD71136.1"/>
    <property type="molecule type" value="Genomic_DNA"/>
</dbReference>
<keyword evidence="1" id="KW-0805">Transcription regulation</keyword>
<dbReference type="SUPFAM" id="SSF48008">
    <property type="entry name" value="GntR ligand-binding domain-like"/>
    <property type="match status" value="1"/>
</dbReference>
<dbReference type="PANTHER" id="PTHR43537:SF45">
    <property type="entry name" value="GNTR FAMILY REGULATORY PROTEIN"/>
    <property type="match status" value="1"/>
</dbReference>
<evidence type="ECO:0000256" key="1">
    <source>
        <dbReference type="ARBA" id="ARBA00023015"/>
    </source>
</evidence>
<dbReference type="SUPFAM" id="SSF46785">
    <property type="entry name" value="Winged helix' DNA-binding domain"/>
    <property type="match status" value="1"/>
</dbReference>
<evidence type="ECO:0000313" key="7">
    <source>
        <dbReference type="Proteomes" id="UP000382577"/>
    </source>
</evidence>
<protein>
    <submittedName>
        <fullName evidence="6">GntR family transcriptional regulator</fullName>
    </submittedName>
</protein>
<dbReference type="CDD" id="cd07377">
    <property type="entry name" value="WHTH_GntR"/>
    <property type="match status" value="1"/>
</dbReference>
<gene>
    <name evidence="6" type="ORF">PFI31113_00611</name>
</gene>
<accession>A0A5E4S5S3</accession>
<dbReference type="GO" id="GO:0003700">
    <property type="term" value="F:DNA-binding transcription factor activity"/>
    <property type="evidence" value="ECO:0007669"/>
    <property type="project" value="InterPro"/>
</dbReference>
<evidence type="ECO:0000256" key="4">
    <source>
        <dbReference type="SAM" id="MobiDB-lite"/>
    </source>
</evidence>